<evidence type="ECO:0000313" key="2">
    <source>
        <dbReference type="Proteomes" id="UP000501690"/>
    </source>
</evidence>
<evidence type="ECO:0000313" key="1">
    <source>
        <dbReference type="EMBL" id="QCD92791.1"/>
    </source>
</evidence>
<dbReference type="Proteomes" id="UP000501690">
    <property type="component" value="Linkage Group LG5"/>
</dbReference>
<reference evidence="1 2" key="1">
    <citation type="submission" date="2019-04" db="EMBL/GenBank/DDBJ databases">
        <title>An improved genome assembly and genetic linkage map for asparagus bean, Vigna unguiculata ssp. sesquipedialis.</title>
        <authorList>
            <person name="Xia Q."/>
            <person name="Zhang R."/>
            <person name="Dong Y."/>
        </authorList>
    </citation>
    <scope>NUCLEOTIDE SEQUENCE [LARGE SCALE GENOMIC DNA]</scope>
    <source>
        <tissue evidence="1">Leaf</tissue>
    </source>
</reference>
<organism evidence="1 2">
    <name type="scientific">Vigna unguiculata</name>
    <name type="common">Cowpea</name>
    <dbReference type="NCBI Taxonomy" id="3917"/>
    <lineage>
        <taxon>Eukaryota</taxon>
        <taxon>Viridiplantae</taxon>
        <taxon>Streptophyta</taxon>
        <taxon>Embryophyta</taxon>
        <taxon>Tracheophyta</taxon>
        <taxon>Spermatophyta</taxon>
        <taxon>Magnoliopsida</taxon>
        <taxon>eudicotyledons</taxon>
        <taxon>Gunneridae</taxon>
        <taxon>Pentapetalae</taxon>
        <taxon>rosids</taxon>
        <taxon>fabids</taxon>
        <taxon>Fabales</taxon>
        <taxon>Fabaceae</taxon>
        <taxon>Papilionoideae</taxon>
        <taxon>50 kb inversion clade</taxon>
        <taxon>NPAAA clade</taxon>
        <taxon>indigoferoid/millettioid clade</taxon>
        <taxon>Phaseoleae</taxon>
        <taxon>Vigna</taxon>
    </lineage>
</organism>
<proteinExistence type="predicted"/>
<keyword evidence="2" id="KW-1185">Reference proteome</keyword>
<sequence>MLQEWTQKFSQDKCFAQVSPMLSIPVMFVDTSKSNLRIFLSEKDPLLWNGQINIASRPSPWD</sequence>
<gene>
    <name evidence="1" type="ORF">DEO72_LG5g860</name>
</gene>
<dbReference type="EMBL" id="CP039349">
    <property type="protein sequence ID" value="QCD92791.1"/>
    <property type="molecule type" value="Genomic_DNA"/>
</dbReference>
<dbReference type="AlphaFoldDB" id="A0A4D6LWJ3"/>
<protein>
    <submittedName>
        <fullName evidence="1">Uncharacterized protein</fullName>
    </submittedName>
</protein>
<accession>A0A4D6LWJ3</accession>
<name>A0A4D6LWJ3_VIGUN</name>